<organism evidence="2 3">
    <name type="scientific">Pseudolactococcus piscium</name>
    <dbReference type="NCBI Taxonomy" id="1364"/>
    <lineage>
        <taxon>Bacteria</taxon>
        <taxon>Bacillati</taxon>
        <taxon>Bacillota</taxon>
        <taxon>Bacilli</taxon>
        <taxon>Lactobacillales</taxon>
        <taxon>Streptococcaceae</taxon>
        <taxon>Pseudolactococcus</taxon>
    </lineage>
</organism>
<reference evidence="2 3" key="1">
    <citation type="submission" date="2014-12" db="EMBL/GenBank/DDBJ databases">
        <title>Draft genome sequences of 10 type strains of Lactococcus.</title>
        <authorList>
            <person name="Sun Z."/>
            <person name="Zhong Z."/>
            <person name="Liu W."/>
            <person name="Zhang W."/>
            <person name="Zhang H."/>
        </authorList>
    </citation>
    <scope>NUCLEOTIDE SEQUENCE [LARGE SCALE GENOMIC DNA]</scope>
    <source>
        <strain evidence="2 3">DSM 6634</strain>
    </source>
</reference>
<dbReference type="Gene3D" id="3.90.550.10">
    <property type="entry name" value="Spore Coat Polysaccharide Biosynthesis Protein SpsA, Chain A"/>
    <property type="match status" value="1"/>
</dbReference>
<dbReference type="AlphaFoldDB" id="A0A2A5RZF2"/>
<accession>A0A2A5RZF2</accession>
<keyword evidence="3" id="KW-1185">Reference proteome</keyword>
<dbReference type="GO" id="GO:0016758">
    <property type="term" value="F:hexosyltransferase activity"/>
    <property type="evidence" value="ECO:0007669"/>
    <property type="project" value="UniProtKB-ARBA"/>
</dbReference>
<dbReference type="InterPro" id="IPR001173">
    <property type="entry name" value="Glyco_trans_2-like"/>
</dbReference>
<evidence type="ECO:0000259" key="1">
    <source>
        <dbReference type="Pfam" id="PF00535"/>
    </source>
</evidence>
<protein>
    <recommendedName>
        <fullName evidence="1">Glycosyltransferase 2-like domain-containing protein</fullName>
    </recommendedName>
</protein>
<dbReference type="EMBL" id="JXJW01000010">
    <property type="protein sequence ID" value="PCS06585.1"/>
    <property type="molecule type" value="Genomic_DNA"/>
</dbReference>
<evidence type="ECO:0000313" key="3">
    <source>
        <dbReference type="Proteomes" id="UP000218282"/>
    </source>
</evidence>
<dbReference type="SUPFAM" id="SSF53448">
    <property type="entry name" value="Nucleotide-diphospho-sugar transferases"/>
    <property type="match status" value="1"/>
</dbReference>
<dbReference type="PANTHER" id="PTHR22916:SF3">
    <property type="entry name" value="UDP-GLCNAC:BETAGAL BETA-1,3-N-ACETYLGLUCOSAMINYLTRANSFERASE-LIKE PROTEIN 1"/>
    <property type="match status" value="1"/>
</dbReference>
<dbReference type="Pfam" id="PF00535">
    <property type="entry name" value="Glycos_transf_2"/>
    <property type="match status" value="1"/>
</dbReference>
<evidence type="ECO:0000313" key="2">
    <source>
        <dbReference type="EMBL" id="PCS06585.1"/>
    </source>
</evidence>
<dbReference type="PANTHER" id="PTHR22916">
    <property type="entry name" value="GLYCOSYLTRANSFERASE"/>
    <property type="match status" value="1"/>
</dbReference>
<name>A0A2A5RZF2_9LACT</name>
<proteinExistence type="predicted"/>
<gene>
    <name evidence="2" type="ORF">RU86_GL000244</name>
</gene>
<dbReference type="InterPro" id="IPR029044">
    <property type="entry name" value="Nucleotide-diphossugar_trans"/>
</dbReference>
<feature type="domain" description="Glycosyltransferase 2-like" evidence="1">
    <location>
        <begin position="1"/>
        <end position="106"/>
    </location>
</feature>
<comment type="caution">
    <text evidence="2">The sequence shown here is derived from an EMBL/GenBank/DDBJ whole genome shotgun (WGS) entry which is preliminary data.</text>
</comment>
<sequence>MDDCSKDKSIEEVEKLDDSRVTLIKLHQNYGANYASNIGIKESLGDIIAFQDSDDLWREGKLLAEIIKMIEEKADLGIKKVVIFREEGWINIKDLLYVNIISTQTIVSKREVFEHNKFKLNLSRFQDWEFALRISDKYNFFYLSDVLVD</sequence>
<dbReference type="Proteomes" id="UP000218282">
    <property type="component" value="Unassembled WGS sequence"/>
</dbReference>